<organism evidence="2 3">
    <name type="scientific">Eutrema salsugineum</name>
    <name type="common">Saltwater cress</name>
    <name type="synonym">Sisymbrium salsugineum</name>
    <dbReference type="NCBI Taxonomy" id="72664"/>
    <lineage>
        <taxon>Eukaryota</taxon>
        <taxon>Viridiplantae</taxon>
        <taxon>Streptophyta</taxon>
        <taxon>Embryophyta</taxon>
        <taxon>Tracheophyta</taxon>
        <taxon>Spermatophyta</taxon>
        <taxon>Magnoliopsida</taxon>
        <taxon>eudicotyledons</taxon>
        <taxon>Gunneridae</taxon>
        <taxon>Pentapetalae</taxon>
        <taxon>rosids</taxon>
        <taxon>malvids</taxon>
        <taxon>Brassicales</taxon>
        <taxon>Brassicaceae</taxon>
        <taxon>Eutremeae</taxon>
        <taxon>Eutrema</taxon>
    </lineage>
</organism>
<dbReference type="Proteomes" id="UP000030689">
    <property type="component" value="Unassembled WGS sequence"/>
</dbReference>
<evidence type="ECO:0000313" key="2">
    <source>
        <dbReference type="EMBL" id="ESQ44249.1"/>
    </source>
</evidence>
<dbReference type="InterPro" id="IPR050804">
    <property type="entry name" value="MCC"/>
</dbReference>
<protein>
    <recommendedName>
        <fullName evidence="4">MATH domain-containing protein</fullName>
    </recommendedName>
</protein>
<keyword evidence="1" id="KW-0175">Coiled coil</keyword>
<dbReference type="KEGG" id="eus:EUTSA_v10006449mg"/>
<name>V4LKI8_EUTSA</name>
<dbReference type="AlphaFoldDB" id="V4LKI8"/>
<dbReference type="Gramene" id="ESQ44249">
    <property type="protein sequence ID" value="ESQ44249"/>
    <property type="gene ID" value="EUTSA_v10006449mg"/>
</dbReference>
<dbReference type="OMA" id="CCKNENH"/>
<dbReference type="eggNOG" id="KOG1987">
    <property type="taxonomic scope" value="Eukaryota"/>
</dbReference>
<keyword evidence="3" id="KW-1185">Reference proteome</keyword>
<dbReference type="OrthoDB" id="1112138at2759"/>
<dbReference type="EMBL" id="KI517455">
    <property type="protein sequence ID" value="ESQ44249.1"/>
    <property type="molecule type" value="Genomic_DNA"/>
</dbReference>
<evidence type="ECO:0000256" key="1">
    <source>
        <dbReference type="SAM" id="Coils"/>
    </source>
</evidence>
<proteinExistence type="predicted"/>
<evidence type="ECO:0000313" key="3">
    <source>
        <dbReference type="Proteomes" id="UP000030689"/>
    </source>
</evidence>
<accession>V4LKI8</accession>
<dbReference type="PANTHER" id="PTHR46236">
    <property type="entry name" value="TRAF-LIKE SUPERFAMILY PROTEIN"/>
    <property type="match status" value="1"/>
</dbReference>
<gene>
    <name evidence="2" type="ORF">EUTSA_v10006449mg</name>
</gene>
<evidence type="ECO:0008006" key="4">
    <source>
        <dbReference type="Google" id="ProtNLM"/>
    </source>
</evidence>
<reference evidence="2 3" key="1">
    <citation type="journal article" date="2013" name="Front. Plant Sci.">
        <title>The Reference Genome of the Halophytic Plant Eutrema salsugineum.</title>
        <authorList>
            <person name="Yang R."/>
            <person name="Jarvis D.E."/>
            <person name="Chen H."/>
            <person name="Beilstein M.A."/>
            <person name="Grimwood J."/>
            <person name="Jenkins J."/>
            <person name="Shu S."/>
            <person name="Prochnik S."/>
            <person name="Xin M."/>
            <person name="Ma C."/>
            <person name="Schmutz J."/>
            <person name="Wing R.A."/>
            <person name="Mitchell-Olds T."/>
            <person name="Schumaker K.S."/>
            <person name="Wang X."/>
        </authorList>
    </citation>
    <scope>NUCLEOTIDE SEQUENCE [LARGE SCALE GENOMIC DNA]</scope>
</reference>
<sequence length="136" mass="15679">MEFVSRLFEKHPEVALEFRSKNPHLRTGYINVLLRLTQKLGKSPQELSNDELSDAGVALTYMADAGFDMGWLDKILEEVKEKKKKEEACLARLQEMKEQLKPLKQKCLELEAQVDKEKAELLEARAPHSFDQYLSS</sequence>
<feature type="coiled-coil region" evidence="1">
    <location>
        <begin position="76"/>
        <end position="120"/>
    </location>
</feature>
<dbReference type="PANTHER" id="PTHR46236:SF9">
    <property type="entry name" value="UBIQUITIN-SPECIFIC PROTEASE FAMILY C19-RELATED PROTEIN"/>
    <property type="match status" value="1"/>
</dbReference>